<keyword evidence="3" id="KW-1185">Reference proteome</keyword>
<keyword evidence="1" id="KW-1133">Transmembrane helix</keyword>
<keyword evidence="1" id="KW-0812">Transmembrane</keyword>
<feature type="transmembrane region" description="Helical" evidence="1">
    <location>
        <begin position="400"/>
        <end position="419"/>
    </location>
</feature>
<proteinExistence type="predicted"/>
<dbReference type="Proteomes" id="UP000000689">
    <property type="component" value="Chromosome 2"/>
</dbReference>
<accession>G0W6Z8</accession>
<dbReference type="Gene3D" id="2.60.120.200">
    <property type="match status" value="1"/>
</dbReference>
<reference evidence="2 3" key="1">
    <citation type="journal article" date="2011" name="Proc. Natl. Acad. Sci. U.S.A.">
        <title>Evolutionary erosion of yeast sex chromosomes by mating-type switching accidents.</title>
        <authorList>
            <person name="Gordon J.L."/>
            <person name="Armisen D."/>
            <person name="Proux-Wera E."/>
            <person name="Oheigeartaigh S.S."/>
            <person name="Byrne K.P."/>
            <person name="Wolfe K.H."/>
        </authorList>
    </citation>
    <scope>NUCLEOTIDE SEQUENCE [LARGE SCALE GENOMIC DNA]</scope>
    <source>
        <strain evidence="3">ATCC 10597 / BCRC 20456 / CBS 421 / NBRC 0211 / NRRL Y-12639</strain>
    </source>
</reference>
<evidence type="ECO:0008006" key="4">
    <source>
        <dbReference type="Google" id="ProtNLM"/>
    </source>
</evidence>
<evidence type="ECO:0000313" key="3">
    <source>
        <dbReference type="Proteomes" id="UP000000689"/>
    </source>
</evidence>
<dbReference type="EMBL" id="HE580268">
    <property type="protein sequence ID" value="CCD23559.1"/>
    <property type="molecule type" value="Genomic_DNA"/>
</dbReference>
<dbReference type="PANTHER" id="PTHR12223">
    <property type="entry name" value="VESICULAR MANNOSE-BINDING LECTIN"/>
    <property type="match status" value="1"/>
</dbReference>
<dbReference type="AlphaFoldDB" id="G0W6Z8"/>
<name>G0W6Z8_NAUDC</name>
<dbReference type="GO" id="GO:0005789">
    <property type="term" value="C:endoplasmic reticulum membrane"/>
    <property type="evidence" value="ECO:0007669"/>
    <property type="project" value="TreeGrafter"/>
</dbReference>
<dbReference type="OrthoDB" id="270293at2759"/>
<dbReference type="eggNOG" id="ENOG502QVEK">
    <property type="taxonomic scope" value="Eukaryota"/>
</dbReference>
<dbReference type="GeneID" id="11498407"/>
<dbReference type="GO" id="GO:0005793">
    <property type="term" value="C:endoplasmic reticulum-Golgi intermediate compartment"/>
    <property type="evidence" value="ECO:0007669"/>
    <property type="project" value="TreeGrafter"/>
</dbReference>
<dbReference type="PANTHER" id="PTHR12223:SF45">
    <property type="entry name" value="RE50040P"/>
    <property type="match status" value="1"/>
</dbReference>
<dbReference type="InterPro" id="IPR051136">
    <property type="entry name" value="Intracellular_Lectin-GPT"/>
</dbReference>
<dbReference type="GO" id="GO:0005537">
    <property type="term" value="F:D-mannose binding"/>
    <property type="evidence" value="ECO:0007669"/>
    <property type="project" value="TreeGrafter"/>
</dbReference>
<dbReference type="STRING" id="1071378.G0W6Z8"/>
<sequence length="438" mass="50558">MISCVSTQDRTKWLTMILITTIFLLFQYLTRSIDPRGFSPIRIPNTNTEDHDAVLKVRAFNNKHASLKIPFLDPINTYWHLGGSIQVRNTESVTFVADVAYERNDDDDVSDDWDFGRIISNGIGDNLIDDFETIFQFKTSLFDSAKKRDDKGINGVSFVISAENKFMTMKQNVQSSYGKQQYLLNSGGVNFDNFEMMGFPNNLPGLAIVLSEQTLEGNEEKQIPCMDIFVNTDPKEDYFAGTESTSRKLNYDSPITLDIQSFDTENTIQLRVIYMESIDLLKLDICYESGGEDWINLFEGIIEKLPKNKKTNERYVGVSAVKSRQRNGNFKLLNIKTSEFHIDENNNNELIPKEQAKLFIERIYRMKLPSRSTFPNIQKNTENGAIISIIGKFLHLIWKWIEYISIIIIIYLVTVYVRVTKRHLRRKNRRKSVGLLPM</sequence>
<organism evidence="2 3">
    <name type="scientific">Naumovozyma dairenensis (strain ATCC 10597 / BCRC 20456 / CBS 421 / NBRC 0211 / NRRL Y-12639)</name>
    <name type="common">Saccharomyces dairenensis</name>
    <dbReference type="NCBI Taxonomy" id="1071378"/>
    <lineage>
        <taxon>Eukaryota</taxon>
        <taxon>Fungi</taxon>
        <taxon>Dikarya</taxon>
        <taxon>Ascomycota</taxon>
        <taxon>Saccharomycotina</taxon>
        <taxon>Saccharomycetes</taxon>
        <taxon>Saccharomycetales</taxon>
        <taxon>Saccharomycetaceae</taxon>
        <taxon>Naumovozyma</taxon>
    </lineage>
</organism>
<dbReference type="OMA" id="NIWIELY"/>
<protein>
    <recommendedName>
        <fullName evidence="4">L-type lectin-like domain-containing protein</fullName>
    </recommendedName>
</protein>
<evidence type="ECO:0000313" key="2">
    <source>
        <dbReference type="EMBL" id="CCD23559.1"/>
    </source>
</evidence>
<dbReference type="GO" id="GO:0030134">
    <property type="term" value="C:COPII-coated ER to Golgi transport vesicle"/>
    <property type="evidence" value="ECO:0007669"/>
    <property type="project" value="TreeGrafter"/>
</dbReference>
<evidence type="ECO:0000256" key="1">
    <source>
        <dbReference type="SAM" id="Phobius"/>
    </source>
</evidence>
<dbReference type="KEGG" id="ndi:NDAI_0B05260"/>
<feature type="transmembrane region" description="Helical" evidence="1">
    <location>
        <begin position="12"/>
        <end position="29"/>
    </location>
</feature>
<dbReference type="GO" id="GO:0006888">
    <property type="term" value="P:endoplasmic reticulum to Golgi vesicle-mediated transport"/>
    <property type="evidence" value="ECO:0007669"/>
    <property type="project" value="TreeGrafter"/>
</dbReference>
<dbReference type="RefSeq" id="XP_003668802.1">
    <property type="nucleotide sequence ID" value="XM_003668754.1"/>
</dbReference>
<keyword evidence="1" id="KW-0472">Membrane</keyword>
<dbReference type="GO" id="GO:0000139">
    <property type="term" value="C:Golgi membrane"/>
    <property type="evidence" value="ECO:0007669"/>
    <property type="project" value="TreeGrafter"/>
</dbReference>
<dbReference type="HOGENOM" id="CLU_050744_0_0_1"/>
<gene>
    <name evidence="2" type="primary">NDAI0B05260</name>
    <name evidence="2" type="ordered locus">NDAI_0B05260</name>
</gene>